<dbReference type="EMBL" id="CAADRP010001685">
    <property type="protein sequence ID" value="VFU48140.1"/>
    <property type="molecule type" value="Genomic_DNA"/>
</dbReference>
<proteinExistence type="predicted"/>
<keyword evidence="2" id="KW-0812">Transmembrane</keyword>
<feature type="compositionally biased region" description="Low complexity" evidence="1">
    <location>
        <begin position="46"/>
        <end position="56"/>
    </location>
</feature>
<sequence>MGIACLSCHSITRTLAVSASLPTNTNSPSPQSNTDPKPPSLPVPVPTTKSTTTLQPPRKKNVQNKLQQQLDLMRIERVVGAGSYRDYEKPIDQEKEKEKKKKKKVSGFMEEGPVEKKLRETGEWVITKTEGGFRSNGKRILMFSFRWALPIYILMVFVASGVIKLPFSSQFLDDLLIAEFSSGFLSPISR</sequence>
<dbReference type="PANTHER" id="PTHR36340">
    <property type="entry name" value="NAD(P)H DEHYDROGENASE SUBUNIT CRR3, CHLOROPLASTIC-RELATED"/>
    <property type="match status" value="1"/>
</dbReference>
<feature type="region of interest" description="Disordered" evidence="1">
    <location>
        <begin position="19"/>
        <end position="67"/>
    </location>
</feature>
<dbReference type="AlphaFoldDB" id="A0A6N2M2A1"/>
<evidence type="ECO:0000313" key="3">
    <source>
        <dbReference type="EMBL" id="VFU48140.1"/>
    </source>
</evidence>
<dbReference type="GO" id="GO:0009535">
    <property type="term" value="C:chloroplast thylakoid membrane"/>
    <property type="evidence" value="ECO:0007669"/>
    <property type="project" value="InterPro"/>
</dbReference>
<name>A0A6N2M2A1_SALVM</name>
<keyword evidence="2" id="KW-1133">Transmembrane helix</keyword>
<dbReference type="GO" id="GO:0010598">
    <property type="term" value="C:NAD(P)H dehydrogenase complex (plastoquinone)"/>
    <property type="evidence" value="ECO:0007669"/>
    <property type="project" value="InterPro"/>
</dbReference>
<keyword evidence="2" id="KW-0472">Membrane</keyword>
<feature type="compositionally biased region" description="Polar residues" evidence="1">
    <location>
        <begin position="19"/>
        <end position="35"/>
    </location>
</feature>
<organism evidence="3">
    <name type="scientific">Salix viminalis</name>
    <name type="common">Common osier</name>
    <name type="synonym">Basket willow</name>
    <dbReference type="NCBI Taxonomy" id="40686"/>
    <lineage>
        <taxon>Eukaryota</taxon>
        <taxon>Viridiplantae</taxon>
        <taxon>Streptophyta</taxon>
        <taxon>Embryophyta</taxon>
        <taxon>Tracheophyta</taxon>
        <taxon>Spermatophyta</taxon>
        <taxon>Magnoliopsida</taxon>
        <taxon>eudicotyledons</taxon>
        <taxon>Gunneridae</taxon>
        <taxon>Pentapetalae</taxon>
        <taxon>rosids</taxon>
        <taxon>fabids</taxon>
        <taxon>Malpighiales</taxon>
        <taxon>Salicaceae</taxon>
        <taxon>Saliceae</taxon>
        <taxon>Salix</taxon>
    </lineage>
</organism>
<accession>A0A6N2M2A1</accession>
<protein>
    <submittedName>
        <fullName evidence="3">Uncharacterized protein</fullName>
    </submittedName>
</protein>
<dbReference type="InterPro" id="IPR038931">
    <property type="entry name" value="CRR3"/>
</dbReference>
<dbReference type="GO" id="GO:0009773">
    <property type="term" value="P:photosynthetic electron transport in photosystem I"/>
    <property type="evidence" value="ECO:0007669"/>
    <property type="project" value="InterPro"/>
</dbReference>
<evidence type="ECO:0000256" key="1">
    <source>
        <dbReference type="SAM" id="MobiDB-lite"/>
    </source>
</evidence>
<feature type="compositionally biased region" description="Pro residues" evidence="1">
    <location>
        <begin position="36"/>
        <end position="45"/>
    </location>
</feature>
<dbReference type="PANTHER" id="PTHR36340:SF1">
    <property type="entry name" value="NAD(P)H DEHYDROGENASE SUBUNIT CRR3, CHLOROPLASTIC-RELATED"/>
    <property type="match status" value="1"/>
</dbReference>
<evidence type="ECO:0000256" key="2">
    <source>
        <dbReference type="SAM" id="Phobius"/>
    </source>
</evidence>
<feature type="transmembrane region" description="Helical" evidence="2">
    <location>
        <begin position="147"/>
        <end position="167"/>
    </location>
</feature>
<reference evidence="3" key="1">
    <citation type="submission" date="2019-03" db="EMBL/GenBank/DDBJ databases">
        <authorList>
            <person name="Mank J."/>
            <person name="Almeida P."/>
        </authorList>
    </citation>
    <scope>NUCLEOTIDE SEQUENCE</scope>
    <source>
        <strain evidence="3">78183</strain>
    </source>
</reference>
<gene>
    <name evidence="3" type="ORF">SVIM_LOCUS313344</name>
</gene>